<keyword evidence="6" id="KW-0067">ATP-binding</keyword>
<protein>
    <recommendedName>
        <fullName evidence="2">2-amino-4-hydroxy-6-hydroxymethyldihydropteridine diphosphokinase</fullName>
        <ecNumber evidence="2">2.7.6.3</ecNumber>
    </recommendedName>
</protein>
<keyword evidence="5" id="KW-0418">Kinase</keyword>
<keyword evidence="3" id="KW-0808">Transferase</keyword>
<proteinExistence type="predicted"/>
<dbReference type="Pfam" id="PF01288">
    <property type="entry name" value="HPPK"/>
    <property type="match status" value="1"/>
</dbReference>
<organism evidence="9">
    <name type="scientific">marine metagenome</name>
    <dbReference type="NCBI Taxonomy" id="408172"/>
    <lineage>
        <taxon>unclassified sequences</taxon>
        <taxon>metagenomes</taxon>
        <taxon>ecological metagenomes</taxon>
    </lineage>
</organism>
<evidence type="ECO:0000256" key="1">
    <source>
        <dbReference type="ARBA" id="ARBA00005051"/>
    </source>
</evidence>
<sequence length="163" mass="18390">VLGLGSNLGDRESNLAAAITSLGIYNDISDINSASFYESEPLYETNQPKFLNTVISCNTEFSAFQLLDAVQHTELLLGRPKEREKNQRRIIDIDILCYGDSYIETAELVIPHPDIINRKFVLVPFCELMPDYKIEKIGKTISELLNICPDQSQVVKHVMEKNA</sequence>
<dbReference type="GO" id="GO:0016301">
    <property type="term" value="F:kinase activity"/>
    <property type="evidence" value="ECO:0007669"/>
    <property type="project" value="UniProtKB-KW"/>
</dbReference>
<comment type="pathway">
    <text evidence="1">Cofactor biosynthesis; tetrahydrofolate biosynthesis; 2-amino-4-hydroxy-6-hydroxymethyl-7,8-dihydropteridine diphosphate from 7,8-dihydroneopterin triphosphate: step 4/4.</text>
</comment>
<dbReference type="CDD" id="cd00483">
    <property type="entry name" value="HPPK"/>
    <property type="match status" value="1"/>
</dbReference>
<dbReference type="AlphaFoldDB" id="A0A382B2Q0"/>
<dbReference type="UniPathway" id="UPA00077">
    <property type="reaction ID" value="UER00155"/>
</dbReference>
<evidence type="ECO:0000256" key="4">
    <source>
        <dbReference type="ARBA" id="ARBA00022741"/>
    </source>
</evidence>
<feature type="non-terminal residue" evidence="9">
    <location>
        <position position="1"/>
    </location>
</feature>
<evidence type="ECO:0000259" key="8">
    <source>
        <dbReference type="Pfam" id="PF01288"/>
    </source>
</evidence>
<dbReference type="InterPro" id="IPR035907">
    <property type="entry name" value="Hppk_sf"/>
</dbReference>
<dbReference type="EMBL" id="UINC01027878">
    <property type="protein sequence ID" value="SVB07884.1"/>
    <property type="molecule type" value="Genomic_DNA"/>
</dbReference>
<dbReference type="EC" id="2.7.6.3" evidence="2"/>
<evidence type="ECO:0000256" key="3">
    <source>
        <dbReference type="ARBA" id="ARBA00022679"/>
    </source>
</evidence>
<dbReference type="SUPFAM" id="SSF55083">
    <property type="entry name" value="6-hydroxymethyl-7,8-dihydropterin pyrophosphokinase, HPPK"/>
    <property type="match status" value="1"/>
</dbReference>
<dbReference type="GO" id="GO:0003848">
    <property type="term" value="F:2-amino-4-hydroxy-6-hydroxymethyldihydropteridine diphosphokinase activity"/>
    <property type="evidence" value="ECO:0007669"/>
    <property type="project" value="UniProtKB-EC"/>
</dbReference>
<name>A0A382B2Q0_9ZZZZ</name>
<evidence type="ECO:0000256" key="5">
    <source>
        <dbReference type="ARBA" id="ARBA00022777"/>
    </source>
</evidence>
<dbReference type="GO" id="GO:0046654">
    <property type="term" value="P:tetrahydrofolate biosynthetic process"/>
    <property type="evidence" value="ECO:0007669"/>
    <property type="project" value="UniProtKB-UniPathway"/>
</dbReference>
<evidence type="ECO:0000256" key="2">
    <source>
        <dbReference type="ARBA" id="ARBA00013253"/>
    </source>
</evidence>
<dbReference type="InterPro" id="IPR000550">
    <property type="entry name" value="Hppk"/>
</dbReference>
<dbReference type="PANTHER" id="PTHR43071">
    <property type="entry name" value="2-AMINO-4-HYDROXY-6-HYDROXYMETHYLDIHYDROPTERIDINE PYROPHOSPHOKINASE"/>
    <property type="match status" value="1"/>
</dbReference>
<accession>A0A382B2Q0</accession>
<dbReference type="Gene3D" id="3.30.70.560">
    <property type="entry name" value="7,8-Dihydro-6-hydroxymethylpterin-pyrophosphokinase HPPK"/>
    <property type="match status" value="1"/>
</dbReference>
<reference evidence="9" key="1">
    <citation type="submission" date="2018-05" db="EMBL/GenBank/DDBJ databases">
        <authorList>
            <person name="Lanie J.A."/>
            <person name="Ng W.-L."/>
            <person name="Kazmierczak K.M."/>
            <person name="Andrzejewski T.M."/>
            <person name="Davidsen T.M."/>
            <person name="Wayne K.J."/>
            <person name="Tettelin H."/>
            <person name="Glass J.I."/>
            <person name="Rusch D."/>
            <person name="Podicherti R."/>
            <person name="Tsui H.-C.T."/>
            <person name="Winkler M.E."/>
        </authorList>
    </citation>
    <scope>NUCLEOTIDE SEQUENCE</scope>
</reference>
<feature type="domain" description="7,8-dihydro-6-hydroxymethylpterin-pyrophosphokinase" evidence="8">
    <location>
        <begin position="1"/>
        <end position="130"/>
    </location>
</feature>
<evidence type="ECO:0000313" key="9">
    <source>
        <dbReference type="EMBL" id="SVB07884.1"/>
    </source>
</evidence>
<keyword evidence="4" id="KW-0547">Nucleotide-binding</keyword>
<keyword evidence="7" id="KW-0289">Folate biosynthesis</keyword>
<dbReference type="PANTHER" id="PTHR43071:SF1">
    <property type="entry name" value="2-AMINO-4-HYDROXY-6-HYDROXYMETHYLDIHYDROPTERIDINE PYROPHOSPHOKINASE"/>
    <property type="match status" value="1"/>
</dbReference>
<evidence type="ECO:0000256" key="6">
    <source>
        <dbReference type="ARBA" id="ARBA00022840"/>
    </source>
</evidence>
<dbReference type="GO" id="GO:0005524">
    <property type="term" value="F:ATP binding"/>
    <property type="evidence" value="ECO:0007669"/>
    <property type="project" value="UniProtKB-KW"/>
</dbReference>
<dbReference type="NCBIfam" id="TIGR01498">
    <property type="entry name" value="folK"/>
    <property type="match status" value="1"/>
</dbReference>
<dbReference type="GO" id="GO:0046656">
    <property type="term" value="P:folic acid biosynthetic process"/>
    <property type="evidence" value="ECO:0007669"/>
    <property type="project" value="UniProtKB-KW"/>
</dbReference>
<gene>
    <name evidence="9" type="ORF">METZ01_LOCUS160738</name>
</gene>
<evidence type="ECO:0000256" key="7">
    <source>
        <dbReference type="ARBA" id="ARBA00022909"/>
    </source>
</evidence>